<dbReference type="OrthoDB" id="2329708at2"/>
<dbReference type="AlphaFoldDB" id="A0A1P8Q4U9"/>
<name>A0A1P8Q4U9_9LACO</name>
<gene>
    <name evidence="1" type="ORF">BTM29_10085</name>
</gene>
<dbReference type="EMBL" id="CP019323">
    <property type="protein sequence ID" value="APX72878.1"/>
    <property type="molecule type" value="Genomic_DNA"/>
</dbReference>
<dbReference type="Proteomes" id="UP000187499">
    <property type="component" value="Chromosome"/>
</dbReference>
<organism evidence="1 2">
    <name type="scientific">Companilactobacillus allii</name>
    <dbReference type="NCBI Taxonomy" id="1847728"/>
    <lineage>
        <taxon>Bacteria</taxon>
        <taxon>Bacillati</taxon>
        <taxon>Bacillota</taxon>
        <taxon>Bacilli</taxon>
        <taxon>Lactobacillales</taxon>
        <taxon>Lactobacillaceae</taxon>
        <taxon>Companilactobacillus</taxon>
    </lineage>
</organism>
<reference evidence="2" key="1">
    <citation type="submission" date="2016-12" db="EMBL/GenBank/DDBJ databases">
        <authorList>
            <person name="Jung M.Y."/>
            <person name="Lee S.H."/>
        </authorList>
    </citation>
    <scope>NUCLEOTIDE SEQUENCE [LARGE SCALE GENOMIC DNA]</scope>
    <source>
        <strain evidence="2">WiKim39</strain>
    </source>
</reference>
<evidence type="ECO:0000313" key="1">
    <source>
        <dbReference type="EMBL" id="APX72878.1"/>
    </source>
</evidence>
<keyword evidence="2" id="KW-1185">Reference proteome</keyword>
<sequence length="78" mass="9653">MRMDIQSRLNNLNNWFKDNQETVLEEKSFWNNDSYYIHTKNNEYIWNPKSNELYLKVSNEYERVLYPNRVVETSLWGE</sequence>
<proteinExistence type="predicted"/>
<dbReference type="RefSeq" id="WP_076617029.1">
    <property type="nucleotide sequence ID" value="NZ_CP019323.1"/>
</dbReference>
<dbReference type="KEGG" id="lalw:BTM29_10085"/>
<accession>A0A1P8Q4U9</accession>
<protein>
    <submittedName>
        <fullName evidence="1">Uncharacterized protein</fullName>
    </submittedName>
</protein>
<dbReference type="STRING" id="1847728.BTM29_10085"/>
<evidence type="ECO:0000313" key="2">
    <source>
        <dbReference type="Proteomes" id="UP000187499"/>
    </source>
</evidence>